<dbReference type="VEuPathDB" id="TriTrypDB:TEOVI_000059200"/>
<dbReference type="GO" id="GO:0003677">
    <property type="term" value="F:DNA binding"/>
    <property type="evidence" value="ECO:0007669"/>
    <property type="project" value="TreeGrafter"/>
</dbReference>
<dbReference type="GO" id="GO:0031298">
    <property type="term" value="C:replication fork protection complex"/>
    <property type="evidence" value="ECO:0007669"/>
    <property type="project" value="TreeGrafter"/>
</dbReference>
<feature type="compositionally biased region" description="Low complexity" evidence="1">
    <location>
        <begin position="282"/>
        <end position="300"/>
    </location>
</feature>
<reference evidence="2" key="1">
    <citation type="submission" date="2016-09" db="EMBL/GenBank/DDBJ databases">
        <authorList>
            <person name="Hebert L."/>
            <person name="Moumen B."/>
        </authorList>
    </citation>
    <scope>NUCLEOTIDE SEQUENCE [LARGE SCALE GENOMIC DNA]</scope>
    <source>
        <strain evidence="2">OVI</strain>
    </source>
</reference>
<protein>
    <recommendedName>
        <fullName evidence="4">Timeless N-terminal domain-containing protein</fullName>
    </recommendedName>
</protein>
<keyword evidence="3" id="KW-1185">Reference proteome</keyword>
<dbReference type="GO" id="GO:0000076">
    <property type="term" value="P:DNA replication checkpoint signaling"/>
    <property type="evidence" value="ECO:0007669"/>
    <property type="project" value="TreeGrafter"/>
</dbReference>
<evidence type="ECO:0000256" key="1">
    <source>
        <dbReference type="SAM" id="MobiDB-lite"/>
    </source>
</evidence>
<dbReference type="RefSeq" id="XP_067080077.1">
    <property type="nucleotide sequence ID" value="XM_067223976.1"/>
</dbReference>
<dbReference type="PANTHER" id="PTHR22940:SF4">
    <property type="entry name" value="PROTEIN TIMELESS HOMOLOG"/>
    <property type="match status" value="1"/>
</dbReference>
<organism evidence="2 3">
    <name type="scientific">Trypanosoma equiperdum</name>
    <dbReference type="NCBI Taxonomy" id="5694"/>
    <lineage>
        <taxon>Eukaryota</taxon>
        <taxon>Discoba</taxon>
        <taxon>Euglenozoa</taxon>
        <taxon>Kinetoplastea</taxon>
        <taxon>Metakinetoplastina</taxon>
        <taxon>Trypanosomatida</taxon>
        <taxon>Trypanosomatidae</taxon>
        <taxon>Trypanosoma</taxon>
    </lineage>
</organism>
<evidence type="ECO:0008006" key="4">
    <source>
        <dbReference type="Google" id="ProtNLM"/>
    </source>
</evidence>
<name>A0A1G4IAU5_TRYEQ</name>
<dbReference type="AlphaFoldDB" id="A0A1G4IAU5"/>
<feature type="region of interest" description="Disordered" evidence="1">
    <location>
        <begin position="988"/>
        <end position="1008"/>
    </location>
</feature>
<evidence type="ECO:0000313" key="2">
    <source>
        <dbReference type="EMBL" id="SCU69035.1"/>
    </source>
</evidence>
<feature type="region of interest" description="Disordered" evidence="1">
    <location>
        <begin position="244"/>
        <end position="305"/>
    </location>
</feature>
<accession>A0A1G4IAU5</accession>
<evidence type="ECO:0000313" key="3">
    <source>
        <dbReference type="Proteomes" id="UP000195570"/>
    </source>
</evidence>
<dbReference type="GO" id="GO:0043111">
    <property type="term" value="P:replication fork arrest"/>
    <property type="evidence" value="ECO:0007669"/>
    <property type="project" value="TreeGrafter"/>
</dbReference>
<proteinExistence type="predicted"/>
<comment type="caution">
    <text evidence="2">The sequence shown here is derived from an EMBL/GenBank/DDBJ whole genome shotgun (WGS) entry which is preliminary data.</text>
</comment>
<sequence length="1028" mass="115169">MSSEAVKRHILAAIHTLNIPLDLAPSSTKVDEVCSAAKLLRNRVLREIARVEKSIEMLKQRQYGDADESEMDEEAISENVGSSIDTHNLTRYDFMFISEMMVMENLVVPLLLAHGMNFATSLLPQLLKLLAVMLLPIIPCSHEVPRQLDYVRRLIERCGTDDFFWLLIQCIVPVTEKRSKGEARKEDSILLEIVLKMIALFFTGPRESVAQVIGAFGRNHGIELFLVVLNQNYARYEHRNNKDSNDVAVDPISPSAGTSNTERSGVIVLDGDTDEEDAVDLSGESNSGEESSDTGSTNSERFGRVSNHLNVDDQYSARIVEILESDDQLWKWNTHIITAMSAILRCAQSAELAKLIFTSKFRQGSSQQLASLAENSKRFREFTSESKKWRHVARSRNGAVSSNGLLVRGTSSHLQGEGGVIGYTSTLLGYRTKDPIEKVREIDSKKRGRYVKGTSDDASIICNLSLPTKIQLAEQCLSFICYGFEPLSIMVWDRLAKSIASFRDAVCERKEFIAGRKSSGEDVELPSEFEKSVYESMQQVLNYLEMCTSLLRYTREAVRLKKEGIDDEPSQFFNQQWKCISSVITLEHIFSGFELLRVLLMSPDLRRRFGVWTVANYLAELFMTLNHLVDGDIVEDPHVIGAAHALVSSVLYKEEYVQLVFDTISKTSTKPISPYRASVLVLLLYSVLRLMEKCSFGGRLLFPRRKKKASKFVVHETEDNVGICFNEADMPIVECDPHVSSEAVKDRPIANGEITDPSTISSLQISSNVISMNEVPEGSGRVEELCAGDRSVAGESWVNSTHNGEREVNMRQYFKRLSTGQNVSVLLSSLCHWRANDSDVNEGLEFLIRSFMAEGCVTTLFSASFLITMRDILTNGSETHRGLYEACDEVIYLFFNPPSAKFFDERKEIEFASSSGILQGSESFLGFEVSLRCARSLFCFSSTEYMILEEKGFPDFRDSTVIPLASEGTVVNGSGKESVELGVFSTKKPRDKRESLSRQKGGKRRKFDDENVDVSIDEQADIAVGLEV</sequence>
<dbReference type="Proteomes" id="UP000195570">
    <property type="component" value="Unassembled WGS sequence"/>
</dbReference>
<dbReference type="GO" id="GO:0006281">
    <property type="term" value="P:DNA repair"/>
    <property type="evidence" value="ECO:0007669"/>
    <property type="project" value="TreeGrafter"/>
</dbReference>
<dbReference type="InterPro" id="IPR044998">
    <property type="entry name" value="Timeless"/>
</dbReference>
<gene>
    <name evidence="2" type="ORF">TEOVI_000059200</name>
</gene>
<dbReference type="PANTHER" id="PTHR22940">
    <property type="entry name" value="TIMEOUT/TIMELESS-2"/>
    <property type="match status" value="1"/>
</dbReference>
<dbReference type="GeneID" id="92374532"/>
<dbReference type="EMBL" id="CZPT02001143">
    <property type="protein sequence ID" value="SCU69035.1"/>
    <property type="molecule type" value="Genomic_DNA"/>
</dbReference>